<evidence type="ECO:0000313" key="1">
    <source>
        <dbReference type="EMBL" id="GMH19107.1"/>
    </source>
</evidence>
<comment type="caution">
    <text evidence="1">The sequence shown here is derived from an EMBL/GenBank/DDBJ whole genome shotgun (WGS) entry which is preliminary data.</text>
</comment>
<accession>A0AAD3XVI2</accession>
<evidence type="ECO:0000313" key="2">
    <source>
        <dbReference type="Proteomes" id="UP001279734"/>
    </source>
</evidence>
<protein>
    <submittedName>
        <fullName evidence="1">Uncharacterized protein</fullName>
    </submittedName>
</protein>
<keyword evidence="2" id="KW-1185">Reference proteome</keyword>
<reference evidence="1" key="1">
    <citation type="submission" date="2023-05" db="EMBL/GenBank/DDBJ databases">
        <title>Nepenthes gracilis genome sequencing.</title>
        <authorList>
            <person name="Fukushima K."/>
        </authorList>
    </citation>
    <scope>NUCLEOTIDE SEQUENCE</scope>
    <source>
        <strain evidence="1">SING2019-196</strain>
    </source>
</reference>
<sequence length="245" mass="27392">MASHPKFLSGALPKDLQLSISPKAGHNKRLRKTFYLDVRLHTSPESLPDFPLTIARSQFHTRIFSCVKSSPILVPTQLVFAQTGNSSHNCSQKHFVHKSLRIFLPRRSPAFSLAGLRIFPGSSPKFSSKSSLETSIFSGDLISLETFILSGDLITPETSIPSGDLITPETSLFLADHQSLRRSHHPRPPFSPEISSLRRPPCSPEISFPQISMFSGDHYSLREISSLRDLHLLRISHLSRDHHSL</sequence>
<gene>
    <name evidence="1" type="ORF">Nepgr_020948</name>
</gene>
<dbReference type="EMBL" id="BSYO01000020">
    <property type="protein sequence ID" value="GMH19107.1"/>
    <property type="molecule type" value="Genomic_DNA"/>
</dbReference>
<dbReference type="Proteomes" id="UP001279734">
    <property type="component" value="Unassembled WGS sequence"/>
</dbReference>
<name>A0AAD3XVI2_NEPGR</name>
<organism evidence="1 2">
    <name type="scientific">Nepenthes gracilis</name>
    <name type="common">Slender pitcher plant</name>
    <dbReference type="NCBI Taxonomy" id="150966"/>
    <lineage>
        <taxon>Eukaryota</taxon>
        <taxon>Viridiplantae</taxon>
        <taxon>Streptophyta</taxon>
        <taxon>Embryophyta</taxon>
        <taxon>Tracheophyta</taxon>
        <taxon>Spermatophyta</taxon>
        <taxon>Magnoliopsida</taxon>
        <taxon>eudicotyledons</taxon>
        <taxon>Gunneridae</taxon>
        <taxon>Pentapetalae</taxon>
        <taxon>Caryophyllales</taxon>
        <taxon>Nepenthaceae</taxon>
        <taxon>Nepenthes</taxon>
    </lineage>
</organism>
<dbReference type="AlphaFoldDB" id="A0AAD3XVI2"/>
<proteinExistence type="predicted"/>